<evidence type="ECO:0000313" key="2">
    <source>
        <dbReference type="EMBL" id="KAJ8871545.1"/>
    </source>
</evidence>
<evidence type="ECO:0000313" key="3">
    <source>
        <dbReference type="Proteomes" id="UP001159363"/>
    </source>
</evidence>
<feature type="region of interest" description="Disordered" evidence="1">
    <location>
        <begin position="191"/>
        <end position="223"/>
    </location>
</feature>
<accession>A0ABQ9GHN8</accession>
<keyword evidence="3" id="KW-1185">Reference proteome</keyword>
<reference evidence="2 3" key="1">
    <citation type="submission" date="2023-02" db="EMBL/GenBank/DDBJ databases">
        <title>LHISI_Scaffold_Assembly.</title>
        <authorList>
            <person name="Stuart O.P."/>
            <person name="Cleave R."/>
            <person name="Magrath M.J.L."/>
            <person name="Mikheyev A.S."/>
        </authorList>
    </citation>
    <scope>NUCLEOTIDE SEQUENCE [LARGE SCALE GENOMIC DNA]</scope>
    <source>
        <strain evidence="2">Daus_M_001</strain>
        <tissue evidence="2">Leg muscle</tissue>
    </source>
</reference>
<dbReference type="EMBL" id="JARBHB010000012">
    <property type="protein sequence ID" value="KAJ8871545.1"/>
    <property type="molecule type" value="Genomic_DNA"/>
</dbReference>
<protein>
    <submittedName>
        <fullName evidence="2">Uncharacterized protein</fullName>
    </submittedName>
</protein>
<dbReference type="Proteomes" id="UP001159363">
    <property type="component" value="Chromosome 11"/>
</dbReference>
<organism evidence="2 3">
    <name type="scientific">Dryococelus australis</name>
    <dbReference type="NCBI Taxonomy" id="614101"/>
    <lineage>
        <taxon>Eukaryota</taxon>
        <taxon>Metazoa</taxon>
        <taxon>Ecdysozoa</taxon>
        <taxon>Arthropoda</taxon>
        <taxon>Hexapoda</taxon>
        <taxon>Insecta</taxon>
        <taxon>Pterygota</taxon>
        <taxon>Neoptera</taxon>
        <taxon>Polyneoptera</taxon>
        <taxon>Phasmatodea</taxon>
        <taxon>Verophasmatodea</taxon>
        <taxon>Anareolatae</taxon>
        <taxon>Phasmatidae</taxon>
        <taxon>Eurycanthinae</taxon>
        <taxon>Dryococelus</taxon>
    </lineage>
</organism>
<feature type="region of interest" description="Disordered" evidence="1">
    <location>
        <begin position="291"/>
        <end position="310"/>
    </location>
</feature>
<proteinExistence type="predicted"/>
<feature type="compositionally biased region" description="Basic and acidic residues" evidence="1">
    <location>
        <begin position="198"/>
        <end position="218"/>
    </location>
</feature>
<evidence type="ECO:0000256" key="1">
    <source>
        <dbReference type="SAM" id="MobiDB-lite"/>
    </source>
</evidence>
<comment type="caution">
    <text evidence="2">The sequence shown here is derived from an EMBL/GenBank/DDBJ whole genome shotgun (WGS) entry which is preliminary data.</text>
</comment>
<name>A0ABQ9GHN8_9NEOP</name>
<sequence>MAGKVFFAHFMARTRVVCEPALGSMDKTCAGYGYGCGRPPQHSGVGGNIRALFRRDLSVYQRHNNSGRTCDPVSRLAVHPSHAGITQPRCARLDGQQPMKYEIDLRVAVRKRSNLAAANGTSPVTRRRARVKSILHDTCSRTWFLYKLLQGLVHELISSPPAVGVRGGGLEGGGAGGAATWAKREALCRRHGNGAATSERDGRRDQCDMGGEKGEGRPRSRPRAPMVQIDEGETAHNSALHVKATRNLMRVLIRPYRSHSSVPWIRKIRPARRRPAGMKGRGKLKILDKTRRRTASVTRPGIGPGSPWWEASRLTDQPPWPLEKLEVIVNRLSVGSDEYTDILPGETLIS</sequence>
<gene>
    <name evidence="2" type="ORF">PR048_027869</name>
</gene>